<name>A0A3A4AA91_9ACTN</name>
<evidence type="ECO:0000313" key="2">
    <source>
        <dbReference type="Proteomes" id="UP000265768"/>
    </source>
</evidence>
<dbReference type="AlphaFoldDB" id="A0A3A4AA91"/>
<keyword evidence="2" id="KW-1185">Reference proteome</keyword>
<organism evidence="1 2">
    <name type="scientific">Bailinhaonella thermotolerans</name>
    <dbReference type="NCBI Taxonomy" id="1070861"/>
    <lineage>
        <taxon>Bacteria</taxon>
        <taxon>Bacillati</taxon>
        <taxon>Actinomycetota</taxon>
        <taxon>Actinomycetes</taxon>
        <taxon>Streptosporangiales</taxon>
        <taxon>Streptosporangiaceae</taxon>
        <taxon>Bailinhaonella</taxon>
    </lineage>
</organism>
<accession>A0A3A4AA91</accession>
<gene>
    <name evidence="1" type="ORF">D5H75_33580</name>
</gene>
<protein>
    <submittedName>
        <fullName evidence="1">Uncharacterized protein</fullName>
    </submittedName>
</protein>
<evidence type="ECO:0000313" key="1">
    <source>
        <dbReference type="EMBL" id="RJL23294.1"/>
    </source>
</evidence>
<reference evidence="1 2" key="1">
    <citation type="submission" date="2018-09" db="EMBL/GenBank/DDBJ databases">
        <title>YIM 75507 draft genome.</title>
        <authorList>
            <person name="Tang S."/>
            <person name="Feng Y."/>
        </authorList>
    </citation>
    <scope>NUCLEOTIDE SEQUENCE [LARGE SCALE GENOMIC DNA]</scope>
    <source>
        <strain evidence="1 2">YIM 75507</strain>
    </source>
</reference>
<sequence>MSVSIPPGATVTIRLGSPTGRLRLTELRLRPPEVDEHAVELFTRHSCRLLACALQERTGWPLTILYPHHAPPGCTWRYHVGVRTPDGRFLDINGAADLADVERAWSAMYGVRVATHTVSVIEGLMAFLGGQTGDPAAWWRDDCGGHTLDMLDMYADALLARRLTLAPA</sequence>
<dbReference type="EMBL" id="QZEY01000019">
    <property type="protein sequence ID" value="RJL23294.1"/>
    <property type="molecule type" value="Genomic_DNA"/>
</dbReference>
<dbReference type="Proteomes" id="UP000265768">
    <property type="component" value="Unassembled WGS sequence"/>
</dbReference>
<proteinExistence type="predicted"/>
<comment type="caution">
    <text evidence="1">The sequence shown here is derived from an EMBL/GenBank/DDBJ whole genome shotgun (WGS) entry which is preliminary data.</text>
</comment>